<reference evidence="1 2" key="1">
    <citation type="journal article" date="2020" name="Elife">
        <title>Loss of centromere function drives karyotype evolution in closely related Malassezia species.</title>
        <authorList>
            <person name="Sankaranarayanan S.R."/>
            <person name="Ianiri G."/>
            <person name="Coelho M.A."/>
            <person name="Reza M.H."/>
            <person name="Thimmappa B.C."/>
            <person name="Ganguly P."/>
            <person name="Vadnala R.N."/>
            <person name="Sun S."/>
            <person name="Siddharthan R."/>
            <person name="Tellgren-Roth C."/>
            <person name="Dawson T.L."/>
            <person name="Heitman J."/>
            <person name="Sanyal K."/>
        </authorList>
    </citation>
    <scope>NUCLEOTIDE SEQUENCE [LARGE SCALE GENOMIC DNA]</scope>
    <source>
        <strain evidence="1">CBS14141</strain>
    </source>
</reference>
<dbReference type="GO" id="GO:0047631">
    <property type="term" value="F:ADP-ribose diphosphatase activity"/>
    <property type="evidence" value="ECO:0007669"/>
    <property type="project" value="UniProtKB-EC"/>
</dbReference>
<proteinExistence type="predicted"/>
<name>A0ABY8ER97_MALFU</name>
<keyword evidence="1" id="KW-0378">Hydrolase</keyword>
<dbReference type="EC" id="3.6.1.13" evidence="1"/>
<organism evidence="1 2">
    <name type="scientific">Malassezia furfur</name>
    <name type="common">Pityriasis versicolor infection agent</name>
    <name type="synonym">Pityrosporum furfur</name>
    <dbReference type="NCBI Taxonomy" id="55194"/>
    <lineage>
        <taxon>Eukaryota</taxon>
        <taxon>Fungi</taxon>
        <taxon>Dikarya</taxon>
        <taxon>Basidiomycota</taxon>
        <taxon>Ustilaginomycotina</taxon>
        <taxon>Malasseziomycetes</taxon>
        <taxon>Malasseziales</taxon>
        <taxon>Malasseziaceae</taxon>
        <taxon>Malassezia</taxon>
    </lineage>
</organism>
<evidence type="ECO:0000313" key="2">
    <source>
        <dbReference type="Proteomes" id="UP000818624"/>
    </source>
</evidence>
<evidence type="ECO:0000313" key="1">
    <source>
        <dbReference type="EMBL" id="WFD48116.1"/>
    </source>
</evidence>
<gene>
    <name evidence="1" type="ORF">GLX27_002784</name>
</gene>
<keyword evidence="2" id="KW-1185">Reference proteome</keyword>
<accession>A0ABY8ER97</accession>
<dbReference type="Proteomes" id="UP000818624">
    <property type="component" value="Chromosome 3"/>
</dbReference>
<dbReference type="Gene3D" id="3.90.79.10">
    <property type="entry name" value="Nucleoside Triphosphate Pyrophosphohydrolase"/>
    <property type="match status" value="1"/>
</dbReference>
<protein>
    <submittedName>
        <fullName evidence="1">ADP-ribose diphosphatase</fullName>
        <ecNumber evidence="1">3.6.1.13</ecNumber>
    </submittedName>
</protein>
<dbReference type="EMBL" id="CP046236">
    <property type="protein sequence ID" value="WFD48116.1"/>
    <property type="molecule type" value="Genomic_DNA"/>
</dbReference>
<dbReference type="InterPro" id="IPR015797">
    <property type="entry name" value="NUDIX_hydrolase-like_dom_sf"/>
</dbReference>
<dbReference type="SUPFAM" id="SSF55811">
    <property type="entry name" value="Nudix"/>
    <property type="match status" value="1"/>
</dbReference>
<sequence length="94" mass="10701">MSTQKYDLHNAKVQNATPLNDADAKWLGLRTIQWVDPAGKERFWDCAVRKTRKGDVDAVAILTIIRRPNQVPHVLLVSQFRPPVGQVILDFPRV</sequence>